<evidence type="ECO:0000256" key="6">
    <source>
        <dbReference type="RuleBase" id="RU003477"/>
    </source>
</evidence>
<dbReference type="NCBIfam" id="TIGR01079">
    <property type="entry name" value="rplX_bact"/>
    <property type="match status" value="1"/>
</dbReference>
<dbReference type="PANTHER" id="PTHR12903">
    <property type="entry name" value="MITOCHONDRIAL RIBOSOMAL PROTEIN L24"/>
    <property type="match status" value="1"/>
</dbReference>
<keyword evidence="9" id="KW-1185">Reference proteome</keyword>
<sequence length="109" mass="12280">MKVKFKKNDEVIVIAGKEKGKTGTILRVLHDKNAVIVKDLNIVTKHNKPSQQNQDGTITTKEAPIHASNVAYLVKKETKDKPAEYSKLGYKVDKNGKKVRVVRKTKKEI</sequence>
<dbReference type="GO" id="GO:0019843">
    <property type="term" value="F:rRNA binding"/>
    <property type="evidence" value="ECO:0007669"/>
    <property type="project" value="UniProtKB-UniRule"/>
</dbReference>
<dbReference type="HAMAP" id="MF_01326_B">
    <property type="entry name" value="Ribosomal_uL24_B"/>
    <property type="match status" value="1"/>
</dbReference>
<dbReference type="KEGG" id="mcou:NCTC10179_00639"/>
<protein>
    <recommendedName>
        <fullName evidence="4 5">Large ribosomal subunit protein uL24</fullName>
    </recommendedName>
</protein>
<gene>
    <name evidence="8" type="primary">MCYN0187</name>
    <name evidence="5" type="synonym">rplX</name>
    <name evidence="8" type="ORF">NCTC10179_00639</name>
</gene>
<dbReference type="Proteomes" id="UP000289497">
    <property type="component" value="Chromosome"/>
</dbReference>
<keyword evidence="3 5" id="KW-0687">Ribonucleoprotein</keyword>
<dbReference type="SUPFAM" id="SSF50104">
    <property type="entry name" value="Translation proteins SH3-like domain"/>
    <property type="match status" value="1"/>
</dbReference>
<keyword evidence="2 5" id="KW-0689">Ribosomal protein</keyword>
<name>A0A449B790_9BACT</name>
<dbReference type="EMBL" id="LR215039">
    <property type="protein sequence ID" value="VEU76453.1"/>
    <property type="molecule type" value="Genomic_DNA"/>
</dbReference>
<keyword evidence="5" id="KW-0699">rRNA-binding</keyword>
<comment type="subunit">
    <text evidence="5">Part of the 50S ribosomal subunit.</text>
</comment>
<dbReference type="InterPro" id="IPR003256">
    <property type="entry name" value="Ribosomal_uL24"/>
</dbReference>
<dbReference type="InterPro" id="IPR005825">
    <property type="entry name" value="Ribosomal_uL24_CS"/>
</dbReference>
<comment type="function">
    <text evidence="5">One of the proteins that surrounds the polypeptide exit tunnel on the outside of the subunit.</text>
</comment>
<dbReference type="InterPro" id="IPR041988">
    <property type="entry name" value="Ribosomal_uL24_KOW"/>
</dbReference>
<dbReference type="PROSITE" id="PS01108">
    <property type="entry name" value="RIBOSOMAL_L24"/>
    <property type="match status" value="1"/>
</dbReference>
<dbReference type="Pfam" id="PF00467">
    <property type="entry name" value="KOW"/>
    <property type="match status" value="1"/>
</dbReference>
<dbReference type="Pfam" id="PF17136">
    <property type="entry name" value="ribosomal_L24"/>
    <property type="match status" value="1"/>
</dbReference>
<evidence type="ECO:0000256" key="1">
    <source>
        <dbReference type="ARBA" id="ARBA00010618"/>
    </source>
</evidence>
<dbReference type="OrthoDB" id="9807419at2"/>
<comment type="function">
    <text evidence="5">One of two assembly initiator proteins, it binds directly to the 5'-end of the 23S rRNA, where it nucleates assembly of the 50S subunit.</text>
</comment>
<dbReference type="GO" id="GO:0003735">
    <property type="term" value="F:structural constituent of ribosome"/>
    <property type="evidence" value="ECO:0007669"/>
    <property type="project" value="InterPro"/>
</dbReference>
<dbReference type="InterPro" id="IPR005824">
    <property type="entry name" value="KOW"/>
</dbReference>
<dbReference type="CDD" id="cd06089">
    <property type="entry name" value="KOW_RPL26"/>
    <property type="match status" value="1"/>
</dbReference>
<keyword evidence="5" id="KW-0694">RNA-binding</keyword>
<evidence type="ECO:0000256" key="2">
    <source>
        <dbReference type="ARBA" id="ARBA00022980"/>
    </source>
</evidence>
<accession>A0A449B790</accession>
<comment type="similarity">
    <text evidence="1 5 6">Belongs to the universal ribosomal protein uL24 family.</text>
</comment>
<evidence type="ECO:0000259" key="7">
    <source>
        <dbReference type="SMART" id="SM00739"/>
    </source>
</evidence>
<dbReference type="InterPro" id="IPR014722">
    <property type="entry name" value="Rib_uL2_dom2"/>
</dbReference>
<organism evidence="8 9">
    <name type="scientific">Mycoplasmopsis columboralis</name>
    <dbReference type="NCBI Taxonomy" id="171282"/>
    <lineage>
        <taxon>Bacteria</taxon>
        <taxon>Bacillati</taxon>
        <taxon>Mycoplasmatota</taxon>
        <taxon>Mycoplasmoidales</taxon>
        <taxon>Metamycoplasmataceae</taxon>
        <taxon>Mycoplasmopsis</taxon>
    </lineage>
</organism>
<dbReference type="InterPro" id="IPR057264">
    <property type="entry name" value="Ribosomal_uL24_C"/>
</dbReference>
<dbReference type="InterPro" id="IPR008991">
    <property type="entry name" value="Translation_prot_SH3-like_sf"/>
</dbReference>
<evidence type="ECO:0000313" key="9">
    <source>
        <dbReference type="Proteomes" id="UP000289497"/>
    </source>
</evidence>
<evidence type="ECO:0000256" key="4">
    <source>
        <dbReference type="ARBA" id="ARBA00035206"/>
    </source>
</evidence>
<proteinExistence type="inferred from homology"/>
<dbReference type="GO" id="GO:0006412">
    <property type="term" value="P:translation"/>
    <property type="evidence" value="ECO:0007669"/>
    <property type="project" value="UniProtKB-UniRule"/>
</dbReference>
<dbReference type="Gene3D" id="2.30.30.30">
    <property type="match status" value="1"/>
</dbReference>
<dbReference type="RefSeq" id="WP_036434364.1">
    <property type="nucleotide sequence ID" value="NZ_LR215039.1"/>
</dbReference>
<reference evidence="8 9" key="1">
    <citation type="submission" date="2019-01" db="EMBL/GenBank/DDBJ databases">
        <authorList>
            <consortium name="Pathogen Informatics"/>
        </authorList>
    </citation>
    <scope>NUCLEOTIDE SEQUENCE [LARGE SCALE GENOMIC DNA]</scope>
    <source>
        <strain evidence="8 9">NCTC10179</strain>
    </source>
</reference>
<dbReference type="SMART" id="SM00739">
    <property type="entry name" value="KOW"/>
    <property type="match status" value="1"/>
</dbReference>
<evidence type="ECO:0000256" key="3">
    <source>
        <dbReference type="ARBA" id="ARBA00023274"/>
    </source>
</evidence>
<dbReference type="GO" id="GO:0005840">
    <property type="term" value="C:ribosome"/>
    <property type="evidence" value="ECO:0007669"/>
    <property type="project" value="UniProtKB-KW"/>
</dbReference>
<evidence type="ECO:0000256" key="5">
    <source>
        <dbReference type="HAMAP-Rule" id="MF_01326"/>
    </source>
</evidence>
<dbReference type="AlphaFoldDB" id="A0A449B790"/>
<feature type="domain" description="KOW" evidence="7">
    <location>
        <begin position="4"/>
        <end position="31"/>
    </location>
</feature>
<dbReference type="GO" id="GO:1990904">
    <property type="term" value="C:ribonucleoprotein complex"/>
    <property type="evidence" value="ECO:0007669"/>
    <property type="project" value="UniProtKB-KW"/>
</dbReference>
<evidence type="ECO:0000313" key="8">
    <source>
        <dbReference type="EMBL" id="VEU76453.1"/>
    </source>
</evidence>